<dbReference type="GO" id="GO:0004177">
    <property type="term" value="F:aminopeptidase activity"/>
    <property type="evidence" value="ECO:0007669"/>
    <property type="project" value="UniProtKB-KW"/>
</dbReference>
<protein>
    <recommendedName>
        <fullName evidence="4">Peptidase S9 prolyl oligopeptidase catalytic domain-containing protein</fullName>
    </recommendedName>
</protein>
<evidence type="ECO:0000256" key="3">
    <source>
        <dbReference type="ARBA" id="ARBA00023180"/>
    </source>
</evidence>
<sequence length="275" mass="31316">FIFRGPLPDHELDPDSWQTHWGTSLVSDWDIIYGIVNFEKETPSSTSSSNFSSNGYAHSKTRFWPKTKEPPQDVYPIGRLNIQDLIEAARQIIETDPLVNKSLVAIWGWGKGGFIALQTLARLPLSLVGCGIAVAPVTSWVDFNAFEAESYWGTLGSNTRTIYKDMSLEPLAAQFRTKELYLLHGTMDATVPLEQTMLFSKQLIANHAFFHQQIYAGEDHDMRGVRNHLFRSMETFLEDYCNFKRRSPFGGSSHRKKSWNANPATKFEGFENSRR</sequence>
<proteinExistence type="predicted"/>
<evidence type="ECO:0000313" key="6">
    <source>
        <dbReference type="Proteomes" id="UP000678499"/>
    </source>
</evidence>
<gene>
    <name evidence="5" type="ORF">NMOB1V02_LOCUS11791</name>
</gene>
<dbReference type="Proteomes" id="UP000678499">
    <property type="component" value="Unassembled WGS sequence"/>
</dbReference>
<dbReference type="Pfam" id="PF00326">
    <property type="entry name" value="Peptidase_S9"/>
    <property type="match status" value="1"/>
</dbReference>
<organism evidence="5">
    <name type="scientific">Notodromas monacha</name>
    <dbReference type="NCBI Taxonomy" id="399045"/>
    <lineage>
        <taxon>Eukaryota</taxon>
        <taxon>Metazoa</taxon>
        <taxon>Ecdysozoa</taxon>
        <taxon>Arthropoda</taxon>
        <taxon>Crustacea</taxon>
        <taxon>Oligostraca</taxon>
        <taxon>Ostracoda</taxon>
        <taxon>Podocopa</taxon>
        <taxon>Podocopida</taxon>
        <taxon>Cypridocopina</taxon>
        <taxon>Cypridoidea</taxon>
        <taxon>Cyprididae</taxon>
        <taxon>Notodromas</taxon>
    </lineage>
</organism>
<keyword evidence="1" id="KW-0031">Aminopeptidase</keyword>
<dbReference type="EMBL" id="CAJPEX010007234">
    <property type="protein sequence ID" value="CAG0924336.1"/>
    <property type="molecule type" value="Genomic_DNA"/>
</dbReference>
<dbReference type="InterPro" id="IPR050278">
    <property type="entry name" value="Serine_Prot_S9B/DPPIV"/>
</dbReference>
<keyword evidence="6" id="KW-1185">Reference proteome</keyword>
<dbReference type="InterPro" id="IPR001375">
    <property type="entry name" value="Peptidase_S9_cat"/>
</dbReference>
<reference evidence="5" key="1">
    <citation type="submission" date="2020-11" db="EMBL/GenBank/DDBJ databases">
        <authorList>
            <person name="Tran Van P."/>
        </authorList>
    </citation>
    <scope>NUCLEOTIDE SEQUENCE</scope>
</reference>
<dbReference type="GO" id="GO:0008239">
    <property type="term" value="F:dipeptidyl-peptidase activity"/>
    <property type="evidence" value="ECO:0007669"/>
    <property type="project" value="TreeGrafter"/>
</dbReference>
<dbReference type="PANTHER" id="PTHR11731">
    <property type="entry name" value="PROTEASE FAMILY S9B,C DIPEPTIDYL-PEPTIDASE IV-RELATED"/>
    <property type="match status" value="1"/>
</dbReference>
<evidence type="ECO:0000256" key="2">
    <source>
        <dbReference type="ARBA" id="ARBA00022825"/>
    </source>
</evidence>
<name>A0A7R9C1B5_9CRUS</name>
<evidence type="ECO:0000313" key="5">
    <source>
        <dbReference type="EMBL" id="CAD7284184.1"/>
    </source>
</evidence>
<dbReference type="PANTHER" id="PTHR11731:SF200">
    <property type="entry name" value="DIPEPTIDYL PEPTIDASE 10, ISOFORM B"/>
    <property type="match status" value="1"/>
</dbReference>
<dbReference type="InterPro" id="IPR029058">
    <property type="entry name" value="AB_hydrolase_fold"/>
</dbReference>
<dbReference type="SUPFAM" id="SSF53474">
    <property type="entry name" value="alpha/beta-Hydrolases"/>
    <property type="match status" value="1"/>
</dbReference>
<accession>A0A7R9C1B5</accession>
<feature type="domain" description="Peptidase S9 prolyl oligopeptidase catalytic" evidence="4">
    <location>
        <begin position="81"/>
        <end position="241"/>
    </location>
</feature>
<evidence type="ECO:0000256" key="1">
    <source>
        <dbReference type="ARBA" id="ARBA00022438"/>
    </source>
</evidence>
<keyword evidence="3" id="KW-0325">Glycoprotein</keyword>
<keyword evidence="1" id="KW-0645">Protease</keyword>
<dbReference type="GO" id="GO:0008236">
    <property type="term" value="F:serine-type peptidase activity"/>
    <property type="evidence" value="ECO:0007669"/>
    <property type="project" value="UniProtKB-KW"/>
</dbReference>
<dbReference type="GO" id="GO:0006508">
    <property type="term" value="P:proteolysis"/>
    <property type="evidence" value="ECO:0007669"/>
    <property type="project" value="InterPro"/>
</dbReference>
<evidence type="ECO:0000259" key="4">
    <source>
        <dbReference type="Pfam" id="PF00326"/>
    </source>
</evidence>
<dbReference type="GO" id="GO:0005886">
    <property type="term" value="C:plasma membrane"/>
    <property type="evidence" value="ECO:0007669"/>
    <property type="project" value="TreeGrafter"/>
</dbReference>
<dbReference type="Gene3D" id="3.40.50.1820">
    <property type="entry name" value="alpha/beta hydrolase"/>
    <property type="match status" value="1"/>
</dbReference>
<feature type="non-terminal residue" evidence="5">
    <location>
        <position position="1"/>
    </location>
</feature>
<dbReference type="AlphaFoldDB" id="A0A7R9C1B5"/>
<keyword evidence="1" id="KW-0378">Hydrolase</keyword>
<dbReference type="EMBL" id="OA889271">
    <property type="protein sequence ID" value="CAD7284184.1"/>
    <property type="molecule type" value="Genomic_DNA"/>
</dbReference>
<keyword evidence="2" id="KW-0720">Serine protease</keyword>
<dbReference type="OrthoDB" id="16520at2759"/>